<evidence type="ECO:0000256" key="3">
    <source>
        <dbReference type="ARBA" id="ARBA00011906"/>
    </source>
</evidence>
<dbReference type="PROSITE" id="PS00497">
    <property type="entry name" value="TYROSINASE_1"/>
    <property type="match status" value="1"/>
</dbReference>
<dbReference type="PROSITE" id="PS00498">
    <property type="entry name" value="TYROSINASE_2"/>
    <property type="match status" value="1"/>
</dbReference>
<dbReference type="OrthoDB" id="1658288at2759"/>
<keyword evidence="4" id="KW-0479">Metal-binding</keyword>
<name>A0A2S7YHM0_BEABA</name>
<gene>
    <name evidence="13" type="ORF">BB8028_0005g11680</name>
</gene>
<dbReference type="InterPro" id="IPR002227">
    <property type="entry name" value="Tyrosinase_Cu-bd"/>
</dbReference>
<dbReference type="Gene3D" id="1.10.1280.10">
    <property type="entry name" value="Di-copper center containing domain from catechol oxidase"/>
    <property type="match status" value="1"/>
</dbReference>
<dbReference type="InterPro" id="IPR041640">
    <property type="entry name" value="Tyrosinase_C"/>
</dbReference>
<feature type="domain" description="Tyrosinase copper-binding" evidence="11">
    <location>
        <begin position="286"/>
        <end position="303"/>
    </location>
</feature>
<protein>
    <recommendedName>
        <fullName evidence="3">tyrosinase</fullName>
        <ecNumber evidence="3">1.14.18.1</ecNumber>
    </recommendedName>
</protein>
<evidence type="ECO:0000259" key="11">
    <source>
        <dbReference type="PROSITE" id="PS00497"/>
    </source>
</evidence>
<evidence type="ECO:0000256" key="9">
    <source>
        <dbReference type="ARBA" id="ARBA00048233"/>
    </source>
</evidence>
<evidence type="ECO:0000256" key="2">
    <source>
        <dbReference type="ARBA" id="ARBA00009928"/>
    </source>
</evidence>
<organism evidence="13 14">
    <name type="scientific">Beauveria bassiana</name>
    <name type="common">White muscardine disease fungus</name>
    <name type="synonym">Tritirachium shiotae</name>
    <dbReference type="NCBI Taxonomy" id="176275"/>
    <lineage>
        <taxon>Eukaryota</taxon>
        <taxon>Fungi</taxon>
        <taxon>Dikarya</taxon>
        <taxon>Ascomycota</taxon>
        <taxon>Pezizomycotina</taxon>
        <taxon>Sordariomycetes</taxon>
        <taxon>Hypocreomycetidae</taxon>
        <taxon>Hypocreales</taxon>
        <taxon>Cordycipitaceae</taxon>
        <taxon>Beauveria</taxon>
    </lineage>
</organism>
<evidence type="ECO:0000256" key="4">
    <source>
        <dbReference type="ARBA" id="ARBA00022723"/>
    </source>
</evidence>
<dbReference type="PRINTS" id="PR00092">
    <property type="entry name" value="TYROSINASE"/>
</dbReference>
<keyword evidence="5" id="KW-0560">Oxidoreductase</keyword>
<comment type="similarity">
    <text evidence="2">Belongs to the tyrosinase family.</text>
</comment>
<evidence type="ECO:0000256" key="5">
    <source>
        <dbReference type="ARBA" id="ARBA00023002"/>
    </source>
</evidence>
<comment type="catalytic activity">
    <reaction evidence="10">
        <text>L-tyrosine + O2 = L-dopaquinone + H2O</text>
        <dbReference type="Rhea" id="RHEA:18117"/>
        <dbReference type="ChEBI" id="CHEBI:15377"/>
        <dbReference type="ChEBI" id="CHEBI:15379"/>
        <dbReference type="ChEBI" id="CHEBI:57924"/>
        <dbReference type="ChEBI" id="CHEBI:58315"/>
        <dbReference type="EC" id="1.14.18.1"/>
    </reaction>
</comment>
<dbReference type="Gene3D" id="2.60.310.20">
    <property type="match status" value="1"/>
</dbReference>
<dbReference type="GO" id="GO:0004503">
    <property type="term" value="F:tyrosinase activity"/>
    <property type="evidence" value="ECO:0007669"/>
    <property type="project" value="UniProtKB-EC"/>
</dbReference>
<dbReference type="GO" id="GO:0046872">
    <property type="term" value="F:metal ion binding"/>
    <property type="evidence" value="ECO:0007669"/>
    <property type="project" value="UniProtKB-KW"/>
</dbReference>
<keyword evidence="6" id="KW-0186">Copper</keyword>
<dbReference type="GO" id="GO:0042438">
    <property type="term" value="P:melanin biosynthetic process"/>
    <property type="evidence" value="ECO:0007669"/>
    <property type="project" value="UniProtKB-KW"/>
</dbReference>
<keyword evidence="7" id="KW-0503">Monooxygenase</keyword>
<evidence type="ECO:0000256" key="1">
    <source>
        <dbReference type="ARBA" id="ARBA00001973"/>
    </source>
</evidence>
<reference evidence="13 14" key="1">
    <citation type="submission" date="2016-07" db="EMBL/GenBank/DDBJ databases">
        <title>Comparative genomics of the entomopathogenic fungus Beauveria bassiana.</title>
        <authorList>
            <person name="Valero Jimenez C.A."/>
            <person name="Zwaan B.J."/>
            <person name="Van Kan J.A."/>
            <person name="Takken W."/>
            <person name="Debets A.J."/>
            <person name="Schoustra S.E."/>
            <person name="Koenraadt C.J."/>
        </authorList>
    </citation>
    <scope>NUCLEOTIDE SEQUENCE [LARGE SCALE GENOMIC DNA]</scope>
    <source>
        <strain evidence="13 14">ARSEF 8028</strain>
    </source>
</reference>
<dbReference type="Proteomes" id="UP000237441">
    <property type="component" value="Unassembled WGS sequence"/>
</dbReference>
<dbReference type="PANTHER" id="PTHR11474">
    <property type="entry name" value="TYROSINASE FAMILY MEMBER"/>
    <property type="match status" value="1"/>
</dbReference>
<comment type="cofactor">
    <cofactor evidence="1">
        <name>Cu(2+)</name>
        <dbReference type="ChEBI" id="CHEBI:29036"/>
    </cofactor>
</comment>
<keyword evidence="8" id="KW-0470">Melanin biosynthesis</keyword>
<dbReference type="EC" id="1.14.18.1" evidence="3"/>
<feature type="domain" description="Tyrosinase copper-binding" evidence="12">
    <location>
        <begin position="534"/>
        <end position="545"/>
    </location>
</feature>
<comment type="catalytic activity">
    <reaction evidence="9">
        <text>2 L-dopa + O2 = 2 L-dopaquinone + 2 H2O</text>
        <dbReference type="Rhea" id="RHEA:34287"/>
        <dbReference type="ChEBI" id="CHEBI:15377"/>
        <dbReference type="ChEBI" id="CHEBI:15379"/>
        <dbReference type="ChEBI" id="CHEBI:57504"/>
        <dbReference type="ChEBI" id="CHEBI:57924"/>
        <dbReference type="EC" id="1.14.18.1"/>
    </reaction>
</comment>
<proteinExistence type="inferred from homology"/>
<dbReference type="Pfam" id="PF18132">
    <property type="entry name" value="Tyrosinase_C"/>
    <property type="match status" value="1"/>
</dbReference>
<evidence type="ECO:0000256" key="8">
    <source>
        <dbReference type="ARBA" id="ARBA00023101"/>
    </source>
</evidence>
<accession>A0A2S7YHM0</accession>
<sequence length="802" mass="92993">MSEVDTMSHLTRAGVEKLPALGDKPPRINTRYVVKSNPEIRLKASDENVRAETWFRTPPFNAHTIRMIRAVKLFAESHDQGSVDDMMQGNWTWFQLAVFSSDKATSPKKGSDGQELVVTSHANRVASDEFEWLEGGTVDTRRIFLQALEPGNVIAVRVCARFVGWEMFARNGHLVVEMGEDNQPVPIKPIKIDTDDAIPARRNVQTWYNETKTCHETGLELSLFIRAMRVFQSLRPEDQLSYYRIAGIHGFPCNVPWNTGDPVIPLDDPNLEKLLKEKKGGQYCEHNNYLFPTWHRAYMLLYERRISDLMMEEALQRKHENEKWVQAAECWRLPYWDWAAHPSLPDIACDETISVIKSWNGRDEPQMEDLGNPMYRFQMPGLKPMGDSSYGDYRLKNTEKQSWHKCVGTSRHSIKPSDPDGRWVMGESNAEEVNKSLQGFKDEDYQNMTIKDSVFRLLTEQYTTKYVHFSTTRWYEDDPDVKTKKKKEQNPAGDKMIKSYMNLEHLHNNIHWLVGGDDEGPYGHMFSVPVAAFDPVFWLHHCNIDRLLHLWQSANPGNWFHQKKGRQPDRSPQQPLIPFHISGDRGDFYDSNKVRNVDALNYSYDYMDEITDEYGDMIPEKSHLYINKLYGPPENAFKDCRRELDPVINVVYDRYAFNGRAYFLLFFLGDVDRTVSWKKQTCLIGSIYTFTPIVTQDNVVCSNCYEQQKAHVLSRAQIPITRVVPSQKREERDEAKNYLTKNLKWVAVFQDGGQVDGSKLKDVNITLSIGVNQLREDLGRESSFKFEDYQDVEFDWNKAYCG</sequence>
<evidence type="ECO:0000256" key="7">
    <source>
        <dbReference type="ARBA" id="ARBA00023033"/>
    </source>
</evidence>
<evidence type="ECO:0000313" key="13">
    <source>
        <dbReference type="EMBL" id="PQK15656.1"/>
    </source>
</evidence>
<dbReference type="InterPro" id="IPR050316">
    <property type="entry name" value="Tyrosinase/Hemocyanin"/>
</dbReference>
<evidence type="ECO:0000256" key="6">
    <source>
        <dbReference type="ARBA" id="ARBA00023008"/>
    </source>
</evidence>
<comment type="caution">
    <text evidence="13">The sequence shown here is derived from an EMBL/GenBank/DDBJ whole genome shotgun (WGS) entry which is preliminary data.</text>
</comment>
<evidence type="ECO:0000259" key="12">
    <source>
        <dbReference type="PROSITE" id="PS00498"/>
    </source>
</evidence>
<dbReference type="EMBL" id="JRHA01000005">
    <property type="protein sequence ID" value="PQK15656.1"/>
    <property type="molecule type" value="Genomic_DNA"/>
</dbReference>
<dbReference type="SUPFAM" id="SSF48056">
    <property type="entry name" value="Di-copper centre-containing domain"/>
    <property type="match status" value="1"/>
</dbReference>
<evidence type="ECO:0000313" key="14">
    <source>
        <dbReference type="Proteomes" id="UP000237441"/>
    </source>
</evidence>
<dbReference type="PANTHER" id="PTHR11474:SF76">
    <property type="entry name" value="SHKT DOMAIN-CONTAINING PROTEIN"/>
    <property type="match status" value="1"/>
</dbReference>
<dbReference type="Pfam" id="PF00264">
    <property type="entry name" value="Tyrosinase"/>
    <property type="match status" value="1"/>
</dbReference>
<evidence type="ECO:0000256" key="10">
    <source>
        <dbReference type="ARBA" id="ARBA00048881"/>
    </source>
</evidence>
<dbReference type="InterPro" id="IPR008922">
    <property type="entry name" value="Di-copper_centre_dom_sf"/>
</dbReference>
<dbReference type="AlphaFoldDB" id="A0A2S7YHM0"/>